<comment type="caution">
    <text evidence="3">The sequence shown here is derived from an EMBL/GenBank/DDBJ whole genome shotgun (WGS) entry which is preliminary data.</text>
</comment>
<feature type="region of interest" description="Disordered" evidence="2">
    <location>
        <begin position="1"/>
        <end position="55"/>
    </location>
</feature>
<proteinExistence type="predicted"/>
<dbReference type="SUPFAM" id="SSF58046">
    <property type="entry name" value="Fibritin"/>
    <property type="match status" value="1"/>
</dbReference>
<organism evidence="3 4">
    <name type="scientific">Halorubrum lipolyticum DSM 21995</name>
    <dbReference type="NCBI Taxonomy" id="1227482"/>
    <lineage>
        <taxon>Archaea</taxon>
        <taxon>Methanobacteriati</taxon>
        <taxon>Methanobacteriota</taxon>
        <taxon>Stenosarchaea group</taxon>
        <taxon>Halobacteria</taxon>
        <taxon>Halobacteriales</taxon>
        <taxon>Haloferacaceae</taxon>
        <taxon>Halorubrum</taxon>
    </lineage>
</organism>
<name>M0NTA0_9EURY</name>
<evidence type="ECO:0000313" key="3">
    <source>
        <dbReference type="EMBL" id="EMA59855.1"/>
    </source>
</evidence>
<reference evidence="3 4" key="1">
    <citation type="journal article" date="2014" name="PLoS Genet.">
        <title>Phylogenetically driven sequencing of extremely halophilic archaea reveals strategies for static and dynamic osmo-response.</title>
        <authorList>
            <person name="Becker E.A."/>
            <person name="Seitzer P.M."/>
            <person name="Tritt A."/>
            <person name="Larsen D."/>
            <person name="Krusor M."/>
            <person name="Yao A.I."/>
            <person name="Wu D."/>
            <person name="Madern D."/>
            <person name="Eisen J.A."/>
            <person name="Darling A.E."/>
            <person name="Facciotti M.T."/>
        </authorList>
    </citation>
    <scope>NUCLEOTIDE SEQUENCE [LARGE SCALE GENOMIC DNA]</scope>
    <source>
        <strain evidence="3 4">DSM 21995</strain>
    </source>
</reference>
<evidence type="ECO:0000256" key="1">
    <source>
        <dbReference type="SAM" id="Coils"/>
    </source>
</evidence>
<feature type="compositionally biased region" description="Acidic residues" evidence="2">
    <location>
        <begin position="21"/>
        <end position="31"/>
    </location>
</feature>
<evidence type="ECO:0000256" key="2">
    <source>
        <dbReference type="SAM" id="MobiDB-lite"/>
    </source>
</evidence>
<dbReference type="Proteomes" id="UP000011650">
    <property type="component" value="Unassembled WGS sequence"/>
</dbReference>
<feature type="coiled-coil region" evidence="1">
    <location>
        <begin position="58"/>
        <end position="85"/>
    </location>
</feature>
<protein>
    <submittedName>
        <fullName evidence="3">Uncharacterized protein</fullName>
    </submittedName>
</protein>
<keyword evidence="4" id="KW-1185">Reference proteome</keyword>
<keyword evidence="1" id="KW-0175">Coiled coil</keyword>
<dbReference type="AlphaFoldDB" id="M0NTA0"/>
<accession>M0NTA0</accession>
<dbReference type="EMBL" id="AOJG01000027">
    <property type="protein sequence ID" value="EMA59855.1"/>
    <property type="molecule type" value="Genomic_DNA"/>
</dbReference>
<sequence length="177" mass="19399">MPNTPDPEPEETEEPTVAAELEADDESAVDGDPERDGEAAGDASAETGSDGAIERQITTLIDERVAEIERDIETLEAELEELDNFARISLGERYSQRIEQNVSELSDSLTGFAERNFQKLNSVDGRVDEMSLMLAAVLEALDEEDIDVDLSEVRRMQEAGVVEQSPAERLEAASRGD</sequence>
<gene>
    <name evidence="3" type="ORF">C469_09541</name>
</gene>
<evidence type="ECO:0000313" key="4">
    <source>
        <dbReference type="Proteomes" id="UP000011650"/>
    </source>
</evidence>
<dbReference type="PATRIC" id="fig|1227482.3.peg.1921"/>